<dbReference type="OrthoDB" id="2320050at2759"/>
<feature type="transmembrane region" description="Helical" evidence="14">
    <location>
        <begin position="722"/>
        <end position="745"/>
    </location>
</feature>
<dbReference type="PANTHER" id="PTHR42749:SF1">
    <property type="entry name" value="CELL SHAPE-DETERMINING PROTEIN MREB"/>
    <property type="match status" value="1"/>
</dbReference>
<reference evidence="17 18" key="2">
    <citation type="submission" date="2024-05" db="EMBL/GenBank/DDBJ databases">
        <authorList>
            <person name="Chen Y."/>
            <person name="Shah S."/>
            <person name="Dougan E. K."/>
            <person name="Thang M."/>
            <person name="Chan C."/>
        </authorList>
    </citation>
    <scope>NUCLEOTIDE SEQUENCE [LARGE SCALE GENOMIC DNA]</scope>
</reference>
<dbReference type="InterPro" id="IPR042175">
    <property type="entry name" value="Cell/Rod_MreC_2"/>
</dbReference>
<dbReference type="PRINTS" id="PR01652">
    <property type="entry name" value="SHAPEPROTEIN"/>
</dbReference>
<dbReference type="EMBL" id="CAMXCT010000001">
    <property type="protein sequence ID" value="CAI3972103.1"/>
    <property type="molecule type" value="Genomic_DNA"/>
</dbReference>
<dbReference type="InterPro" id="IPR042177">
    <property type="entry name" value="Cell/Rod_1"/>
</dbReference>
<dbReference type="GO" id="GO:0005886">
    <property type="term" value="C:plasma membrane"/>
    <property type="evidence" value="ECO:0007669"/>
    <property type="project" value="UniProtKB-SubCell"/>
</dbReference>
<comment type="caution">
    <text evidence="16">The sequence shown here is derived from an EMBL/GenBank/DDBJ whole genome shotgun (WGS) entry which is preliminary data.</text>
</comment>
<dbReference type="InterPro" id="IPR004753">
    <property type="entry name" value="MreB"/>
</dbReference>
<dbReference type="CDD" id="cd10225">
    <property type="entry name" value="ASKHA_NBD_MreB-like"/>
    <property type="match status" value="1"/>
</dbReference>
<evidence type="ECO:0000256" key="1">
    <source>
        <dbReference type="ARBA" id="ARBA00004496"/>
    </source>
</evidence>
<evidence type="ECO:0000259" key="15">
    <source>
        <dbReference type="Pfam" id="PF04085"/>
    </source>
</evidence>
<dbReference type="GO" id="GO:0005524">
    <property type="term" value="F:ATP binding"/>
    <property type="evidence" value="ECO:0007669"/>
    <property type="project" value="UniProtKB-KW"/>
</dbReference>
<dbReference type="Proteomes" id="UP001152797">
    <property type="component" value="Unassembled WGS sequence"/>
</dbReference>
<dbReference type="NCBIfam" id="TIGR00904">
    <property type="entry name" value="mreB"/>
    <property type="match status" value="1"/>
</dbReference>
<comment type="catalytic activity">
    <reaction evidence="12">
        <text>ATP + H2O = ADP + phosphate + H(+)</text>
        <dbReference type="Rhea" id="RHEA:13065"/>
        <dbReference type="ChEBI" id="CHEBI:15377"/>
        <dbReference type="ChEBI" id="CHEBI:15378"/>
        <dbReference type="ChEBI" id="CHEBI:30616"/>
        <dbReference type="ChEBI" id="CHEBI:43474"/>
        <dbReference type="ChEBI" id="CHEBI:456216"/>
    </reaction>
</comment>
<dbReference type="GO" id="GO:0005737">
    <property type="term" value="C:cytoplasm"/>
    <property type="evidence" value="ECO:0007669"/>
    <property type="project" value="UniProtKB-SubCell"/>
</dbReference>
<dbReference type="SMART" id="SM00268">
    <property type="entry name" value="ACTIN"/>
    <property type="match status" value="1"/>
</dbReference>
<evidence type="ECO:0000313" key="17">
    <source>
        <dbReference type="EMBL" id="CAL4759415.1"/>
    </source>
</evidence>
<dbReference type="Gene3D" id="2.40.10.350">
    <property type="entry name" value="Rod shape-determining protein MreC, domain 2"/>
    <property type="match status" value="1"/>
</dbReference>
<evidence type="ECO:0000256" key="12">
    <source>
        <dbReference type="ARBA" id="ARBA00049360"/>
    </source>
</evidence>
<feature type="domain" description="Rod shape-determining protein MreC beta-barrel core" evidence="15">
    <location>
        <begin position="481"/>
        <end position="612"/>
    </location>
</feature>
<dbReference type="Pfam" id="PF04093">
    <property type="entry name" value="MreD"/>
    <property type="match status" value="1"/>
</dbReference>
<keyword evidence="13" id="KW-0175">Coiled coil</keyword>
<dbReference type="EMBL" id="CAMXCT020000001">
    <property type="protein sequence ID" value="CAL1125478.1"/>
    <property type="molecule type" value="Genomic_DNA"/>
</dbReference>
<keyword evidence="6" id="KW-0547">Nucleotide-binding</keyword>
<feature type="transmembrane region" description="Helical" evidence="14">
    <location>
        <begin position="690"/>
        <end position="710"/>
    </location>
</feature>
<comment type="subcellular location">
    <subcellularLocation>
        <location evidence="2">Cell membrane</location>
        <topology evidence="2">Multi-pass membrane protein</topology>
    </subcellularLocation>
    <subcellularLocation>
        <location evidence="1">Cytoplasm</location>
    </subcellularLocation>
</comment>
<dbReference type="EMBL" id="CAMXCT030000001">
    <property type="protein sequence ID" value="CAL4759415.1"/>
    <property type="molecule type" value="Genomic_DNA"/>
</dbReference>
<keyword evidence="10 14" id="KW-0472">Membrane</keyword>
<comment type="similarity">
    <text evidence="11">Belongs to the FtsA/MreB family.</text>
</comment>
<dbReference type="InterPro" id="IPR007227">
    <property type="entry name" value="Cell_shape_determining_MreD"/>
</dbReference>
<dbReference type="SUPFAM" id="SSF53067">
    <property type="entry name" value="Actin-like ATPase domain"/>
    <property type="match status" value="2"/>
</dbReference>
<evidence type="ECO:0000256" key="8">
    <source>
        <dbReference type="ARBA" id="ARBA00022960"/>
    </source>
</evidence>
<dbReference type="AlphaFoldDB" id="A0A9P1BEP2"/>
<feature type="transmembrane region" description="Helical" evidence="14">
    <location>
        <begin position="642"/>
        <end position="669"/>
    </location>
</feature>
<dbReference type="HAMAP" id="MF_02207">
    <property type="entry name" value="MreB"/>
    <property type="match status" value="1"/>
</dbReference>
<sequence>MLNRLLGRWTADLAIDLGTANTLIGVAGEGLVLNEPSVVAVEREGGRILSGGCAVGHLAKQMLGRTPESISVVRPLSDGVITDFQLCEAMLRYFLQKSQRQGWAIKPRVVISVPGAITPVEKRAVFNSAHRAGAREVFLLSESKAAAIGVGLPVAEPVASMVCDIGGGTTEVAVMSLGDTVAASSVRVAGDKMDQAVVDYLRRNYSLRIGLPAAERLRIDIGSAYPMADELVDEVSGVDVVSGLPRKATVTSEEIREALGDPLEDIVEAIRSTLDRCPPDLAADLVDNGMVLAGGGSLTRGLDDFLSQRTGIPARVATDALSAVAKGPGRMVGVLVLAVVLACLPSEIVSQLRGAWQTALRPSLQLTVALQENTTDFRNRWRGTDALGEQLDNAQQQQAALEAENLRLVNQMHDLQQRLALAEDGASEHAALQPLVVPRLVEARVIGQQGRALLKQLSIVDAGRAQQILPESFVLDGSVDVLDLGEDARLQNGQLVLDGYRVWGKVVEVGPRVSRTMPVDAEDYRDIVRIVDREDPDREHGRGMLEGAGDGTCRIRLVDITQPVAVGDRVYSAALDDTLGPKLLYGEVESVQREPGAPHWDIRVRPTQAGFDSLLRVGNVVPDWFALVALLTVLTIRKPRPLAIGMLVGLAADFSAAGPLGISTALLSITTLSVTQLRRKLHIEHPALQVPLIAAATTVYTLGVMLLASFQSVLANGVVSIFLEATGVGIYTAAFALPVLMIIAWSREPRPLHSLPLARP</sequence>
<evidence type="ECO:0000256" key="6">
    <source>
        <dbReference type="ARBA" id="ARBA00022741"/>
    </source>
</evidence>
<dbReference type="Gene3D" id="3.30.420.40">
    <property type="match status" value="3"/>
</dbReference>
<keyword evidence="4" id="KW-0963">Cytoplasm</keyword>
<keyword evidence="7" id="KW-0067">ATP-binding</keyword>
<dbReference type="InterPro" id="IPR055342">
    <property type="entry name" value="MreC_beta-barrel_core"/>
</dbReference>
<dbReference type="GO" id="GO:0008360">
    <property type="term" value="P:regulation of cell shape"/>
    <property type="evidence" value="ECO:0007669"/>
    <property type="project" value="UniProtKB-KW"/>
</dbReference>
<protein>
    <submittedName>
        <fullName evidence="17">Cell shape-determining protein MreB (Actin-like MreB protein) (Rod shape-determining protein MreB)</fullName>
    </submittedName>
</protein>
<evidence type="ECO:0000256" key="14">
    <source>
        <dbReference type="SAM" id="Phobius"/>
    </source>
</evidence>
<evidence type="ECO:0000256" key="7">
    <source>
        <dbReference type="ARBA" id="ARBA00022840"/>
    </source>
</evidence>
<organism evidence="16">
    <name type="scientific">Cladocopium goreaui</name>
    <dbReference type="NCBI Taxonomy" id="2562237"/>
    <lineage>
        <taxon>Eukaryota</taxon>
        <taxon>Sar</taxon>
        <taxon>Alveolata</taxon>
        <taxon>Dinophyceae</taxon>
        <taxon>Suessiales</taxon>
        <taxon>Symbiodiniaceae</taxon>
        <taxon>Cladocopium</taxon>
    </lineage>
</organism>
<evidence type="ECO:0000256" key="9">
    <source>
        <dbReference type="ARBA" id="ARBA00022989"/>
    </source>
</evidence>
<evidence type="ECO:0000313" key="18">
    <source>
        <dbReference type="Proteomes" id="UP001152797"/>
    </source>
</evidence>
<keyword evidence="18" id="KW-1185">Reference proteome</keyword>
<dbReference type="Pfam" id="PF04085">
    <property type="entry name" value="MreC"/>
    <property type="match status" value="1"/>
</dbReference>
<name>A0A9P1BEP2_9DINO</name>
<gene>
    <name evidence="16" type="ORF">C1SCF055_LOCUS693</name>
</gene>
<evidence type="ECO:0000256" key="3">
    <source>
        <dbReference type="ARBA" id="ARBA00022475"/>
    </source>
</evidence>
<evidence type="ECO:0000313" key="16">
    <source>
        <dbReference type="EMBL" id="CAI3972103.1"/>
    </source>
</evidence>
<proteinExistence type="inferred from homology"/>
<dbReference type="Pfam" id="PF06723">
    <property type="entry name" value="MreB_Mbl"/>
    <property type="match status" value="1"/>
</dbReference>
<accession>A0A9P1BEP2</accession>
<evidence type="ECO:0000256" key="2">
    <source>
        <dbReference type="ARBA" id="ARBA00004651"/>
    </source>
</evidence>
<evidence type="ECO:0000256" key="11">
    <source>
        <dbReference type="ARBA" id="ARBA00023458"/>
    </source>
</evidence>
<keyword evidence="8" id="KW-0133">Cell shape</keyword>
<dbReference type="Gene3D" id="2.40.10.340">
    <property type="entry name" value="Rod shape-determining protein MreC, domain 1"/>
    <property type="match status" value="1"/>
</dbReference>
<dbReference type="NCBIfam" id="NF010539">
    <property type="entry name" value="PRK13927.1"/>
    <property type="match status" value="1"/>
</dbReference>
<keyword evidence="3" id="KW-1003">Cell membrane</keyword>
<evidence type="ECO:0000256" key="4">
    <source>
        <dbReference type="ARBA" id="ARBA00022490"/>
    </source>
</evidence>
<dbReference type="GO" id="GO:0000902">
    <property type="term" value="P:cell morphogenesis"/>
    <property type="evidence" value="ECO:0007669"/>
    <property type="project" value="InterPro"/>
</dbReference>
<feature type="coiled-coil region" evidence="13">
    <location>
        <begin position="384"/>
        <end position="418"/>
    </location>
</feature>
<dbReference type="PANTHER" id="PTHR42749">
    <property type="entry name" value="CELL SHAPE-DETERMINING PROTEIN MREB"/>
    <property type="match status" value="1"/>
</dbReference>
<keyword evidence="9 14" id="KW-1133">Transmembrane helix</keyword>
<dbReference type="InterPro" id="IPR004000">
    <property type="entry name" value="Actin"/>
</dbReference>
<reference evidence="16" key="1">
    <citation type="submission" date="2022-10" db="EMBL/GenBank/DDBJ databases">
        <authorList>
            <person name="Chen Y."/>
            <person name="Dougan E. K."/>
            <person name="Chan C."/>
            <person name="Rhodes N."/>
            <person name="Thang M."/>
        </authorList>
    </citation>
    <scope>NUCLEOTIDE SEQUENCE</scope>
</reference>
<dbReference type="InterPro" id="IPR056546">
    <property type="entry name" value="MreB_MamK-like"/>
</dbReference>
<evidence type="ECO:0000256" key="10">
    <source>
        <dbReference type="ARBA" id="ARBA00023136"/>
    </source>
</evidence>
<evidence type="ECO:0000256" key="13">
    <source>
        <dbReference type="SAM" id="Coils"/>
    </source>
</evidence>
<evidence type="ECO:0000256" key="5">
    <source>
        <dbReference type="ARBA" id="ARBA00022692"/>
    </source>
</evidence>
<dbReference type="InterPro" id="IPR043129">
    <property type="entry name" value="ATPase_NBD"/>
</dbReference>
<keyword evidence="5 14" id="KW-0812">Transmembrane</keyword>